<protein>
    <submittedName>
        <fullName evidence="1">Uncharacterized protein</fullName>
    </submittedName>
</protein>
<dbReference type="Gene3D" id="3.30.470.20">
    <property type="entry name" value="ATP-grasp fold, B domain"/>
    <property type="match status" value="1"/>
</dbReference>
<accession>A0A402D4A2</accession>
<dbReference type="Pfam" id="PF02655">
    <property type="entry name" value="ATP-grasp_3"/>
    <property type="match status" value="1"/>
</dbReference>
<dbReference type="PROSITE" id="PS50975">
    <property type="entry name" value="ATP_GRASP"/>
    <property type="match status" value="1"/>
</dbReference>
<dbReference type="RefSeq" id="WP_119324300.1">
    <property type="nucleotide sequence ID" value="NZ_AP025739.1"/>
</dbReference>
<evidence type="ECO:0000313" key="2">
    <source>
        <dbReference type="Proteomes" id="UP000287394"/>
    </source>
</evidence>
<dbReference type="InterPro" id="IPR003806">
    <property type="entry name" value="ATP-grasp_PylC-type"/>
</dbReference>
<dbReference type="Gene3D" id="3.30.1490.20">
    <property type="entry name" value="ATP-grasp fold, A domain"/>
    <property type="match status" value="1"/>
</dbReference>
<keyword evidence="2" id="KW-1185">Reference proteome</keyword>
<dbReference type="GO" id="GO:0046872">
    <property type="term" value="F:metal ion binding"/>
    <property type="evidence" value="ECO:0007669"/>
    <property type="project" value="InterPro"/>
</dbReference>
<gene>
    <name evidence="1" type="ORF">CCAX7_32140</name>
</gene>
<dbReference type="KEGG" id="ccot:CCAX7_32140"/>
<reference evidence="1 2" key="1">
    <citation type="journal article" date="2019" name="Int. J. Syst. Evol. Microbiol.">
        <title>Capsulimonas corticalis gen. nov., sp. nov., an aerobic capsulated bacterium, of a novel bacterial order, Capsulimonadales ord. nov., of the class Armatimonadia of the phylum Armatimonadetes.</title>
        <authorList>
            <person name="Li J."/>
            <person name="Kudo C."/>
            <person name="Tonouchi A."/>
        </authorList>
    </citation>
    <scope>NUCLEOTIDE SEQUENCE [LARGE SCALE GENOMIC DNA]</scope>
    <source>
        <strain evidence="1 2">AX-7</strain>
    </source>
</reference>
<dbReference type="AlphaFoldDB" id="A0A402D4A2"/>
<dbReference type="GO" id="GO:0005524">
    <property type="term" value="F:ATP binding"/>
    <property type="evidence" value="ECO:0007669"/>
    <property type="project" value="UniProtKB-UniRule"/>
</dbReference>
<evidence type="ECO:0000313" key="1">
    <source>
        <dbReference type="EMBL" id="BDI31163.1"/>
    </source>
</evidence>
<name>A0A402D4A2_9BACT</name>
<dbReference type="InterPro" id="IPR011761">
    <property type="entry name" value="ATP-grasp"/>
</dbReference>
<organism evidence="1 2">
    <name type="scientific">Capsulimonas corticalis</name>
    <dbReference type="NCBI Taxonomy" id="2219043"/>
    <lineage>
        <taxon>Bacteria</taxon>
        <taxon>Bacillati</taxon>
        <taxon>Armatimonadota</taxon>
        <taxon>Armatimonadia</taxon>
        <taxon>Capsulimonadales</taxon>
        <taxon>Capsulimonadaceae</taxon>
        <taxon>Capsulimonas</taxon>
    </lineage>
</organism>
<sequence length="374" mass="41249">MSTASLRVLLLDGESEQAIGIGRCLAQAPEVELHVLSRDPHPPLRYSRRRASFQTHDVPINDLTVDMVRGAVRRSGAQILFPVLEPAIRFCVAHRAELEICVRLPPLPCVSALDRIGDKWALATFLQANQIPHPPTLLLANPHRPDALNGIRFPALVKPIHGSGGQNIKRFEGAPALSEWLRNGAGAPAEAIVQSIVQGRDLGCSVLCQNGRILAYTIQETRIYSARPFAPPAGIRFLEDERILSVIRRLAHILNWSGVANFDFREDAGTGEIFLLDFNPRYWSSLLGSLAAGVNFPLLACLAAADAPIPQPRCAPTEFVCAHFHPAYLASRRTPGATLQNTIWRYTLADPLPRVAAHLHRGWRRLRSRPPIAR</sequence>
<dbReference type="Proteomes" id="UP000287394">
    <property type="component" value="Chromosome"/>
</dbReference>
<dbReference type="EMBL" id="AP025739">
    <property type="protein sequence ID" value="BDI31163.1"/>
    <property type="molecule type" value="Genomic_DNA"/>
</dbReference>
<dbReference type="OrthoDB" id="9803907at2"/>
<proteinExistence type="predicted"/>
<dbReference type="InterPro" id="IPR013815">
    <property type="entry name" value="ATP_grasp_subdomain_1"/>
</dbReference>
<dbReference type="SUPFAM" id="SSF56059">
    <property type="entry name" value="Glutathione synthetase ATP-binding domain-like"/>
    <property type="match status" value="1"/>
</dbReference>